<dbReference type="EMBL" id="JWHR01000027">
    <property type="protein sequence ID" value="KHS58569.1"/>
    <property type="molecule type" value="Genomic_DNA"/>
</dbReference>
<organism evidence="2 3">
    <name type="scientific">Terrisporobacter othiniensis</name>
    <dbReference type="NCBI Taxonomy" id="1577792"/>
    <lineage>
        <taxon>Bacteria</taxon>
        <taxon>Bacillati</taxon>
        <taxon>Bacillota</taxon>
        <taxon>Clostridia</taxon>
        <taxon>Peptostreptococcales</taxon>
        <taxon>Peptostreptococcaceae</taxon>
        <taxon>Terrisporobacter</taxon>
    </lineage>
</organism>
<evidence type="ECO:0000313" key="3">
    <source>
        <dbReference type="Proteomes" id="UP000031189"/>
    </source>
</evidence>
<dbReference type="OrthoDB" id="78172at2"/>
<accession>A0A0B3W0A6</accession>
<keyword evidence="1" id="KW-1133">Transmembrane helix</keyword>
<dbReference type="STRING" id="1577792.QX51_02100"/>
<dbReference type="Pfam" id="PF13289">
    <property type="entry name" value="SIR2_2"/>
    <property type="match status" value="1"/>
</dbReference>
<dbReference type="AlphaFoldDB" id="A0A0B3W0A6"/>
<proteinExistence type="predicted"/>
<dbReference type="SUPFAM" id="SSF52467">
    <property type="entry name" value="DHS-like NAD/FAD-binding domain"/>
    <property type="match status" value="1"/>
</dbReference>
<dbReference type="InterPro" id="IPR029035">
    <property type="entry name" value="DHS-like_NAD/FAD-binding_dom"/>
</dbReference>
<keyword evidence="1" id="KW-0812">Transmembrane</keyword>
<name>A0A0B3W0A6_9FIRM</name>
<evidence type="ECO:0000313" key="2">
    <source>
        <dbReference type="EMBL" id="KHS58569.1"/>
    </source>
</evidence>
<reference evidence="2 3" key="1">
    <citation type="submission" date="2014-12" db="EMBL/GenBank/DDBJ databases">
        <title>Draft genome sequence of Terrisporobacter sp. 08-306576, isolated from the blood culture of a bacteremia patient.</title>
        <authorList>
            <person name="Lund L.C."/>
            <person name="Sydenham T.V."/>
            <person name="Hogh S.V."/>
            <person name="Skov M.N."/>
            <person name="Kemp M."/>
            <person name="Justesen U.S."/>
        </authorList>
    </citation>
    <scope>NUCLEOTIDE SEQUENCE [LARGE SCALE GENOMIC DNA]</scope>
    <source>
        <strain evidence="2 3">08-306576</strain>
    </source>
</reference>
<protein>
    <submittedName>
        <fullName evidence="2">Uncharacterized protein</fullName>
    </submittedName>
</protein>
<feature type="transmembrane region" description="Helical" evidence="1">
    <location>
        <begin position="21"/>
        <end position="38"/>
    </location>
</feature>
<dbReference type="Proteomes" id="UP000031189">
    <property type="component" value="Unassembled WGS sequence"/>
</dbReference>
<comment type="caution">
    <text evidence="2">The sequence shown here is derived from an EMBL/GenBank/DDBJ whole genome shotgun (WGS) entry which is preliminary data.</text>
</comment>
<dbReference type="Gene3D" id="3.40.50.1220">
    <property type="entry name" value="TPP-binding domain"/>
    <property type="match status" value="1"/>
</dbReference>
<keyword evidence="1" id="KW-0472">Membrane</keyword>
<gene>
    <name evidence="2" type="ORF">QX51_02100</name>
</gene>
<sequence length="999" mass="118801">MKSFIEESKNIIRKASQNNKLVVFVGAGVSINSGYPSWTSLISDFAQGVGIDMNECSFDDYLKIPQYYYNLRKEKDYYDVILNKFNIKAEPNEIHDLIINLNPAHIITTNYDDLIERACNKKGLFFDVVSKDQDLPYSVNNKMIIKMHGDLNNKNIVLKEDDYLSYFKNFQLIQNYIKSLISTHVVLFIGYSVSDINVKYIFQWVKDILKNDFQQVYFLEGDDNKKFNQLEFEYYRNRGINILYTSECKGIDYFNKSFDYGKLDKDIAKSIMRFLYYLTDDSSDYLSIDVAYEKLKHLNALNVVRIDDIRRALDLQIPWRDKRGIHYSYYELKNRILKVHNKKLKSLFKDLSEDRIDDKGKFIKKILYNAGIIAIQDENEEVILNINFEEHDKLKKDIYIFNYKELENNSKFNIYRDVRGKEKELLDVAYNLYNLDRYYESYMLLKRISESCIENKMYYLYFISEFNRYYLGMSISQNIFNLGRWGINLEIQEQIQNEVNKIDLNNIYLELPKSDIGNIEVYRDILTFKFVHRKTGDVISFEKKIKEEKDTIFYGGSEEDSSVYKLKEDIKYFNEFIISNRLFVNNYVEVKMSFYKFIENMLFSYSLEYKNTEDEFWGIKGKMIKLNKIDYFTVYSMINYLSIKDIKELFNKYNIDKLTLEEDAIDKLKDLNYNLVYALNNISSIVDIKDKVCKFIYIISRSTLDSNLFDFSLVIKYFIEILESNINVLTEDIINEISKGVITQSKSLLENNTINILLKDLFKAIRYSEKLSSEIISSIERLILNIIYLINNNGSISLSEAEEDIIIEYTKTNNNKSFYYNQILVKSYSILSDENRKKIVKQVESILESKSKFSYNEFLLYKLSVYYEIINSKVDLEQKIVNFIDLEIDIRAEEKRQGRFVGRRYEVSDLLRGVFHLLIYDKILDIEKFKKYGDINEQIKFILHGMNIEIFNPEWLIDFPTKLNQKLAKNKEIKKKIEKYISSNLSNREIIEIYFKDYC</sequence>
<evidence type="ECO:0000256" key="1">
    <source>
        <dbReference type="SAM" id="Phobius"/>
    </source>
</evidence>
<dbReference type="RefSeq" id="WP_039678258.1">
    <property type="nucleotide sequence ID" value="NZ_JWHR01000027.1"/>
</dbReference>
<keyword evidence="3" id="KW-1185">Reference proteome</keyword>